<dbReference type="Proteomes" id="UP000437131">
    <property type="component" value="Unassembled WGS sequence"/>
</dbReference>
<dbReference type="EMBL" id="WMIA01000005">
    <property type="protein sequence ID" value="MTF38436.1"/>
    <property type="molecule type" value="Genomic_DNA"/>
</dbReference>
<dbReference type="GO" id="GO:0004180">
    <property type="term" value="F:carboxypeptidase activity"/>
    <property type="evidence" value="ECO:0007669"/>
    <property type="project" value="UniProtKB-KW"/>
</dbReference>
<dbReference type="RefSeq" id="WP_155083317.1">
    <property type="nucleotide sequence ID" value="NZ_WMIA01000005.1"/>
</dbReference>
<evidence type="ECO:0000313" key="4">
    <source>
        <dbReference type="EMBL" id="MTF38436.1"/>
    </source>
</evidence>
<dbReference type="Pfam" id="PF02557">
    <property type="entry name" value="VanY"/>
    <property type="match status" value="1"/>
</dbReference>
<accession>A0A844GWQ5</accession>
<feature type="compositionally biased region" description="Polar residues" evidence="1">
    <location>
        <begin position="53"/>
        <end position="79"/>
    </location>
</feature>
<feature type="domain" description="D-alanyl-D-alanine carboxypeptidase-like core" evidence="3">
    <location>
        <begin position="109"/>
        <end position="239"/>
    </location>
</feature>
<evidence type="ECO:0000313" key="5">
    <source>
        <dbReference type="Proteomes" id="UP000437131"/>
    </source>
</evidence>
<feature type="transmembrane region" description="Helical" evidence="2">
    <location>
        <begin position="20"/>
        <end position="41"/>
    </location>
</feature>
<dbReference type="InterPro" id="IPR052179">
    <property type="entry name" value="DD-CPase-like"/>
</dbReference>
<sequence>MDEIPVAQRKVNTTPQNKPFPFSIFLALGSAIITMSLFWLFSQTQSSQSQQQDTPSVTASETVSDNIPTTENNPPSSDTVEIPENILGHLGYEQAPMSELKPITADGRIKLRTKAAEKFLEMQSDARREGITLVAISGFRTIDDQEYLFFNIKEQRKQETSKRAEVSAPPGYSEHHTGYAVDIGDGNAPATNLNTNFEQTAAFRWLEANAAKYSFELSFPEDNLQGISYEPWHWRFVGDTHSLETFYKARELKTNLQPQM</sequence>
<keyword evidence="4" id="KW-0645">Protease</keyword>
<feature type="region of interest" description="Disordered" evidence="1">
    <location>
        <begin position="49"/>
        <end position="79"/>
    </location>
</feature>
<keyword evidence="4" id="KW-0121">Carboxypeptidase</keyword>
<evidence type="ECO:0000259" key="3">
    <source>
        <dbReference type="Pfam" id="PF02557"/>
    </source>
</evidence>
<keyword evidence="4" id="KW-0378">Hydrolase</keyword>
<keyword evidence="2" id="KW-0812">Transmembrane</keyword>
<keyword evidence="2" id="KW-0472">Membrane</keyword>
<proteinExistence type="predicted"/>
<dbReference type="GO" id="GO:0006508">
    <property type="term" value="P:proteolysis"/>
    <property type="evidence" value="ECO:0007669"/>
    <property type="project" value="InterPro"/>
</dbReference>
<comment type="caution">
    <text evidence="4">The sequence shown here is derived from an EMBL/GenBank/DDBJ whole genome shotgun (WGS) entry which is preliminary data.</text>
</comment>
<gene>
    <name evidence="4" type="ORF">GGC33_05810</name>
</gene>
<dbReference type="InterPro" id="IPR009045">
    <property type="entry name" value="Zn_M74/Hedgehog-like"/>
</dbReference>
<dbReference type="InterPro" id="IPR003709">
    <property type="entry name" value="VanY-like_core_dom"/>
</dbReference>
<dbReference type="AlphaFoldDB" id="A0A844GWQ5"/>
<keyword evidence="2" id="KW-1133">Transmembrane helix</keyword>
<evidence type="ECO:0000256" key="1">
    <source>
        <dbReference type="SAM" id="MobiDB-lite"/>
    </source>
</evidence>
<reference evidence="4 5" key="1">
    <citation type="submission" date="2019-11" db="EMBL/GenBank/DDBJ databases">
        <title>Isolation of a new High Light Tolerant Cyanobacteria.</title>
        <authorList>
            <person name="Dobson Z."/>
            <person name="Vaughn N."/>
            <person name="Vaughn M."/>
            <person name="Fromme P."/>
            <person name="Mazor Y."/>
        </authorList>
    </citation>
    <scope>NUCLEOTIDE SEQUENCE [LARGE SCALE GENOMIC DNA]</scope>
    <source>
        <strain evidence="4 5">0216</strain>
    </source>
</reference>
<evidence type="ECO:0000256" key="2">
    <source>
        <dbReference type="SAM" id="Phobius"/>
    </source>
</evidence>
<dbReference type="PANTHER" id="PTHR34385">
    <property type="entry name" value="D-ALANYL-D-ALANINE CARBOXYPEPTIDASE"/>
    <property type="match status" value="1"/>
</dbReference>
<protein>
    <submittedName>
        <fullName evidence="4">D-alanyl-D-alanine carboxypeptidase family protein</fullName>
    </submittedName>
</protein>
<dbReference type="Gene3D" id="3.30.1380.10">
    <property type="match status" value="1"/>
</dbReference>
<dbReference type="InterPro" id="IPR058193">
    <property type="entry name" value="VanY/YodJ_core_dom"/>
</dbReference>
<organism evidence="4 5">
    <name type="scientific">Cyanobacterium aponinum 0216</name>
    <dbReference type="NCBI Taxonomy" id="2676140"/>
    <lineage>
        <taxon>Bacteria</taxon>
        <taxon>Bacillati</taxon>
        <taxon>Cyanobacteriota</taxon>
        <taxon>Cyanophyceae</taxon>
        <taxon>Oscillatoriophycideae</taxon>
        <taxon>Chroococcales</taxon>
        <taxon>Geminocystaceae</taxon>
        <taxon>Cyanobacterium</taxon>
    </lineage>
</organism>
<name>A0A844GWQ5_9CHRO</name>
<dbReference type="PANTHER" id="PTHR34385:SF1">
    <property type="entry name" value="PEPTIDOGLYCAN L-ALANYL-D-GLUTAMATE ENDOPEPTIDASE CWLK"/>
    <property type="match status" value="1"/>
</dbReference>
<dbReference type="CDD" id="cd14852">
    <property type="entry name" value="LD-carboxypeptidase"/>
    <property type="match status" value="1"/>
</dbReference>
<dbReference type="SUPFAM" id="SSF55166">
    <property type="entry name" value="Hedgehog/DD-peptidase"/>
    <property type="match status" value="1"/>
</dbReference>